<evidence type="ECO:0000256" key="1">
    <source>
        <dbReference type="SAM" id="MobiDB-lite"/>
    </source>
</evidence>
<keyword evidence="3" id="KW-1185">Reference proteome</keyword>
<evidence type="ECO:0000313" key="2">
    <source>
        <dbReference type="EMBL" id="RKS73486.1"/>
    </source>
</evidence>
<protein>
    <submittedName>
        <fullName evidence="2">Uncharacterized protein</fullName>
    </submittedName>
</protein>
<dbReference type="Proteomes" id="UP000274601">
    <property type="component" value="Unassembled WGS sequence"/>
</dbReference>
<dbReference type="AlphaFoldDB" id="A0A495QLU3"/>
<feature type="compositionally biased region" description="Basic residues" evidence="1">
    <location>
        <begin position="1"/>
        <end position="14"/>
    </location>
</feature>
<reference evidence="2 3" key="1">
    <citation type="submission" date="2018-10" db="EMBL/GenBank/DDBJ databases">
        <title>Genomic Encyclopedia of Archaeal and Bacterial Type Strains, Phase II (KMG-II): from individual species to whole genera.</title>
        <authorList>
            <person name="Goeker M."/>
        </authorList>
    </citation>
    <scope>NUCLEOTIDE SEQUENCE [LARGE SCALE GENOMIC DNA]</scope>
    <source>
        <strain evidence="2 3">DSM 43383</strain>
    </source>
</reference>
<accession>A0A495QLU3</accession>
<organism evidence="2 3">
    <name type="scientific">Actinomadura pelletieri DSM 43383</name>
    <dbReference type="NCBI Taxonomy" id="1120940"/>
    <lineage>
        <taxon>Bacteria</taxon>
        <taxon>Bacillati</taxon>
        <taxon>Actinomycetota</taxon>
        <taxon>Actinomycetes</taxon>
        <taxon>Streptosporangiales</taxon>
        <taxon>Thermomonosporaceae</taxon>
        <taxon>Actinomadura</taxon>
    </lineage>
</organism>
<comment type="caution">
    <text evidence="2">The sequence shown here is derived from an EMBL/GenBank/DDBJ whole genome shotgun (WGS) entry which is preliminary data.</text>
</comment>
<sequence>MSRTSPHRTPHGRHGASGPTLRPALLCAAALVLATGTACTAAQQREGRPPPPAESSGWTATVYYTAVESFHHGPRRPVRGCPRLDCHRGRDHLGSYPSDFVQAVHDEGTGRITSGPHRGRYLNWSYDVGYWLDSAPRDTAGRALRPWRSAAADPSVLPPGHRFTITRCGHDDDGGAIDDALCARFRTTRWTIVDEFTPGLGGTRHIDLYIGEETGPGFTDTALYTTLHDASLRPG</sequence>
<name>A0A495QLU3_9ACTN</name>
<evidence type="ECO:0000313" key="3">
    <source>
        <dbReference type="Proteomes" id="UP000274601"/>
    </source>
</evidence>
<dbReference type="RefSeq" id="WP_121435972.1">
    <property type="nucleotide sequence ID" value="NZ_RBWU01000004.1"/>
</dbReference>
<gene>
    <name evidence="2" type="ORF">BZB76_4179</name>
</gene>
<dbReference type="EMBL" id="RBWU01000004">
    <property type="protein sequence ID" value="RKS73486.1"/>
    <property type="molecule type" value="Genomic_DNA"/>
</dbReference>
<proteinExistence type="predicted"/>
<feature type="region of interest" description="Disordered" evidence="1">
    <location>
        <begin position="1"/>
        <end position="20"/>
    </location>
</feature>
<dbReference type="OrthoDB" id="3293218at2"/>